<dbReference type="Pfam" id="PF03221">
    <property type="entry name" value="HTH_Tnp_Tc5"/>
    <property type="match status" value="1"/>
</dbReference>
<evidence type="ECO:0000256" key="3">
    <source>
        <dbReference type="ARBA" id="ARBA00023242"/>
    </source>
</evidence>
<dbReference type="GO" id="GO:0005634">
    <property type="term" value="C:nucleus"/>
    <property type="evidence" value="ECO:0007669"/>
    <property type="project" value="UniProtKB-SubCell"/>
</dbReference>
<dbReference type="Gene3D" id="1.10.10.60">
    <property type="entry name" value="Homeodomain-like"/>
    <property type="match status" value="2"/>
</dbReference>
<dbReference type="InterPro" id="IPR050863">
    <property type="entry name" value="CenT-Element_Derived"/>
</dbReference>
<dbReference type="SUPFAM" id="SSF46689">
    <property type="entry name" value="Homeodomain-like"/>
    <property type="match status" value="2"/>
</dbReference>
<evidence type="ECO:0000256" key="4">
    <source>
        <dbReference type="SAM" id="MobiDB-lite"/>
    </source>
</evidence>
<evidence type="ECO:0000259" key="5">
    <source>
        <dbReference type="PROSITE" id="PS51253"/>
    </source>
</evidence>
<comment type="caution">
    <text evidence="6">The sequence shown here is derived from an EMBL/GenBank/DDBJ whole genome shotgun (WGS) entry which is preliminary data.</text>
</comment>
<dbReference type="PROSITE" id="PS51253">
    <property type="entry name" value="HTH_CENPB"/>
    <property type="match status" value="1"/>
</dbReference>
<protein>
    <submittedName>
        <fullName evidence="6">Pogo transposable element with KRAB domain</fullName>
    </submittedName>
</protein>
<dbReference type="InterPro" id="IPR004875">
    <property type="entry name" value="DDE_SF_endonuclease_dom"/>
</dbReference>
<dbReference type="EMBL" id="BLAL01000182">
    <property type="protein sequence ID" value="GES88811.1"/>
    <property type="molecule type" value="Genomic_DNA"/>
</dbReference>
<accession>A0A8H3LLP9</accession>
<evidence type="ECO:0000256" key="1">
    <source>
        <dbReference type="ARBA" id="ARBA00004123"/>
    </source>
</evidence>
<dbReference type="Pfam" id="PF04218">
    <property type="entry name" value="CENP-B_N"/>
    <property type="match status" value="1"/>
</dbReference>
<comment type="subcellular location">
    <subcellularLocation>
        <location evidence="1">Nucleus</location>
    </subcellularLocation>
</comment>
<dbReference type="Pfam" id="PF03184">
    <property type="entry name" value="DDE_1"/>
    <property type="match status" value="1"/>
</dbReference>
<evidence type="ECO:0000313" key="7">
    <source>
        <dbReference type="Proteomes" id="UP000615446"/>
    </source>
</evidence>
<dbReference type="SMART" id="SM00674">
    <property type="entry name" value="CENPB"/>
    <property type="match status" value="1"/>
</dbReference>
<dbReference type="OrthoDB" id="2426885at2759"/>
<reference evidence="6" key="1">
    <citation type="submission" date="2019-10" db="EMBL/GenBank/DDBJ databases">
        <title>Conservation and host-specific expression of non-tandemly repeated heterogenous ribosome RNA gene in arbuscular mycorrhizal fungi.</title>
        <authorList>
            <person name="Maeda T."/>
            <person name="Kobayashi Y."/>
            <person name="Nakagawa T."/>
            <person name="Ezawa T."/>
            <person name="Yamaguchi K."/>
            <person name="Bino T."/>
            <person name="Nishimoto Y."/>
            <person name="Shigenobu S."/>
            <person name="Kawaguchi M."/>
        </authorList>
    </citation>
    <scope>NUCLEOTIDE SEQUENCE</scope>
    <source>
        <strain evidence="6">HR1</strain>
    </source>
</reference>
<evidence type="ECO:0000313" key="6">
    <source>
        <dbReference type="EMBL" id="GES88811.1"/>
    </source>
</evidence>
<name>A0A8H3LLP9_9GLOM</name>
<dbReference type="InterPro" id="IPR006600">
    <property type="entry name" value="HTH_CenpB_DNA-bd_dom"/>
</dbReference>
<dbReference type="InterPro" id="IPR009057">
    <property type="entry name" value="Homeodomain-like_sf"/>
</dbReference>
<keyword evidence="2" id="KW-0238">DNA-binding</keyword>
<sequence length="500" mass="58727">MLKRCRITRLFNRVLVFRNMVRGNFHKRRANITTKKRRQWSAREKLMVITYCEQGHSKRSTADKFSIEPKQLREWISNKDQLLKAAPYIQKLTTGARPKYPQLEVELMEWFRESRRQLKVVTRYMIQAKARSLSKKQVYQEIYPDIKNAKLSQKWVDGFMSRHNLVNRRKTTISQKLPENYVSLQSEFLSYVLFRRREHQYPLSLIANMDETPMSFNLPNNTTVEQRGTRTISILSTGHERSNFTVVLACTADGTKLPPVIIFKLVNIPREEFPDGVIIRANRDGWMNESEMIWWIENVWTRRARRGVNPRSLLVLDSFTAHKTTTVKNRFREKHTDIAVIPGGLTSRLQPLDVSLNKSFKSKVRRLYNNWMNDAIKDYTPSGKIKRPTYSLVANWIKESWDSMDTNMIKRSFKCCGVSNSLDGSEDNLIFDFDKVKEINNRRKGIEEENEIDSESESSDNESESEDESNESEDSEGEDSEGEDNYYKENEDQNVIQNWN</sequence>
<evidence type="ECO:0000256" key="2">
    <source>
        <dbReference type="ARBA" id="ARBA00023125"/>
    </source>
</evidence>
<keyword evidence="3" id="KW-0539">Nucleus</keyword>
<dbReference type="PANTHER" id="PTHR19303:SF74">
    <property type="entry name" value="POGO TRANSPOSABLE ELEMENT WITH KRAB DOMAIN"/>
    <property type="match status" value="1"/>
</dbReference>
<dbReference type="PANTHER" id="PTHR19303">
    <property type="entry name" value="TRANSPOSON"/>
    <property type="match status" value="1"/>
</dbReference>
<gene>
    <name evidence="6" type="ORF">RCL2_001573800</name>
</gene>
<organism evidence="6 7">
    <name type="scientific">Rhizophagus clarus</name>
    <dbReference type="NCBI Taxonomy" id="94130"/>
    <lineage>
        <taxon>Eukaryota</taxon>
        <taxon>Fungi</taxon>
        <taxon>Fungi incertae sedis</taxon>
        <taxon>Mucoromycota</taxon>
        <taxon>Glomeromycotina</taxon>
        <taxon>Glomeromycetes</taxon>
        <taxon>Glomerales</taxon>
        <taxon>Glomeraceae</taxon>
        <taxon>Rhizophagus</taxon>
    </lineage>
</organism>
<dbReference type="GO" id="GO:0003677">
    <property type="term" value="F:DNA binding"/>
    <property type="evidence" value="ECO:0007669"/>
    <property type="project" value="UniProtKB-KW"/>
</dbReference>
<dbReference type="Proteomes" id="UP000615446">
    <property type="component" value="Unassembled WGS sequence"/>
</dbReference>
<feature type="compositionally biased region" description="Acidic residues" evidence="4">
    <location>
        <begin position="448"/>
        <end position="484"/>
    </location>
</feature>
<dbReference type="AlphaFoldDB" id="A0A8H3LLP9"/>
<feature type="region of interest" description="Disordered" evidence="4">
    <location>
        <begin position="444"/>
        <end position="500"/>
    </location>
</feature>
<feature type="domain" description="HTH CENPB-type" evidence="5">
    <location>
        <begin position="91"/>
        <end position="169"/>
    </location>
</feature>
<proteinExistence type="predicted"/>
<dbReference type="InterPro" id="IPR007889">
    <property type="entry name" value="HTH_Psq"/>
</dbReference>